<keyword evidence="2" id="KW-1185">Reference proteome</keyword>
<gene>
    <name evidence="1" type="ORF">VFH_IV139920</name>
</gene>
<protein>
    <submittedName>
        <fullName evidence="1">Uncharacterized protein</fullName>
    </submittedName>
</protein>
<reference evidence="1 2" key="1">
    <citation type="submission" date="2023-01" db="EMBL/GenBank/DDBJ databases">
        <authorList>
            <person name="Kreplak J."/>
        </authorList>
    </citation>
    <scope>NUCLEOTIDE SEQUENCE [LARGE SCALE GENOMIC DNA]</scope>
</reference>
<dbReference type="AlphaFoldDB" id="A0AAV1AJH7"/>
<dbReference type="Proteomes" id="UP001157006">
    <property type="component" value="Chromosome 4"/>
</dbReference>
<sequence>MEAQNLLKWLATSQTTKDINSDDELACETALSPLLPAATVDKMLEKVHIAFENESQQEWNDILDSIDDTLELDQPKEKPSCSIDHICPVETSSSIMILQVDGSNDDEFPSPHASLAGISNTVETKGIENGDLCLFP</sequence>
<name>A0AAV1AJH7_VICFA</name>
<dbReference type="EMBL" id="OX451739">
    <property type="protein sequence ID" value="CAI8609573.1"/>
    <property type="molecule type" value="Genomic_DNA"/>
</dbReference>
<accession>A0AAV1AJH7</accession>
<evidence type="ECO:0000313" key="2">
    <source>
        <dbReference type="Proteomes" id="UP001157006"/>
    </source>
</evidence>
<proteinExistence type="predicted"/>
<organism evidence="1 2">
    <name type="scientific">Vicia faba</name>
    <name type="common">Broad bean</name>
    <name type="synonym">Faba vulgaris</name>
    <dbReference type="NCBI Taxonomy" id="3906"/>
    <lineage>
        <taxon>Eukaryota</taxon>
        <taxon>Viridiplantae</taxon>
        <taxon>Streptophyta</taxon>
        <taxon>Embryophyta</taxon>
        <taxon>Tracheophyta</taxon>
        <taxon>Spermatophyta</taxon>
        <taxon>Magnoliopsida</taxon>
        <taxon>eudicotyledons</taxon>
        <taxon>Gunneridae</taxon>
        <taxon>Pentapetalae</taxon>
        <taxon>rosids</taxon>
        <taxon>fabids</taxon>
        <taxon>Fabales</taxon>
        <taxon>Fabaceae</taxon>
        <taxon>Papilionoideae</taxon>
        <taxon>50 kb inversion clade</taxon>
        <taxon>NPAAA clade</taxon>
        <taxon>Hologalegina</taxon>
        <taxon>IRL clade</taxon>
        <taxon>Fabeae</taxon>
        <taxon>Vicia</taxon>
    </lineage>
</organism>
<evidence type="ECO:0000313" key="1">
    <source>
        <dbReference type="EMBL" id="CAI8609573.1"/>
    </source>
</evidence>